<keyword evidence="6" id="KW-0464">Manganese</keyword>
<dbReference type="PANTHER" id="PTHR11675:SF43">
    <property type="entry name" value="POLYPEPTIDE N-ACETYLGALACTOSAMINYLTRANSFERASE 1"/>
    <property type="match status" value="1"/>
</dbReference>
<dbReference type="SUPFAM" id="SSF50370">
    <property type="entry name" value="Ricin B-like lectins"/>
    <property type="match status" value="1"/>
</dbReference>
<evidence type="ECO:0000256" key="3">
    <source>
        <dbReference type="ARBA" id="ARBA00022734"/>
    </source>
</evidence>
<evidence type="ECO:0000256" key="6">
    <source>
        <dbReference type="RuleBase" id="RU361242"/>
    </source>
</evidence>
<comment type="subcellular location">
    <subcellularLocation>
        <location evidence="1 6">Golgi apparatus membrane</location>
        <topology evidence="1 6">Single-pass type II membrane protein</topology>
    </subcellularLocation>
</comment>
<dbReference type="SMART" id="SM00458">
    <property type="entry name" value="RICIN"/>
    <property type="match status" value="1"/>
</dbReference>
<feature type="domain" description="Ricin B lectin" evidence="7">
    <location>
        <begin position="455"/>
        <end position="579"/>
    </location>
</feature>
<evidence type="ECO:0000256" key="1">
    <source>
        <dbReference type="ARBA" id="ARBA00004323"/>
    </source>
</evidence>
<accession>A0ABN7B3I8</accession>
<comment type="similarity">
    <text evidence="6">Belongs to the glycosyltransferase 2 family. GalNAc-T subfamily.</text>
</comment>
<evidence type="ECO:0000256" key="2">
    <source>
        <dbReference type="ARBA" id="ARBA00022679"/>
    </source>
</evidence>
<keyword evidence="2 6" id="KW-0808">Transferase</keyword>
<dbReference type="InterPro" id="IPR000772">
    <property type="entry name" value="Ricin_B_lectin"/>
</dbReference>
<evidence type="ECO:0000256" key="5">
    <source>
        <dbReference type="ARBA" id="ARBA00023157"/>
    </source>
</evidence>
<dbReference type="Proteomes" id="UP001307889">
    <property type="component" value="Chromosome 10"/>
</dbReference>
<evidence type="ECO:0000313" key="8">
    <source>
        <dbReference type="EMBL" id="BES98965.1"/>
    </source>
</evidence>
<dbReference type="InterPro" id="IPR035992">
    <property type="entry name" value="Ricin_B-like_lectins"/>
</dbReference>
<keyword evidence="5 6" id="KW-1015">Disulfide bond</keyword>
<organism evidence="8 9">
    <name type="scientific">Nesidiocoris tenuis</name>
    <dbReference type="NCBI Taxonomy" id="355587"/>
    <lineage>
        <taxon>Eukaryota</taxon>
        <taxon>Metazoa</taxon>
        <taxon>Ecdysozoa</taxon>
        <taxon>Arthropoda</taxon>
        <taxon>Hexapoda</taxon>
        <taxon>Insecta</taxon>
        <taxon>Pterygota</taxon>
        <taxon>Neoptera</taxon>
        <taxon>Paraneoptera</taxon>
        <taxon>Hemiptera</taxon>
        <taxon>Heteroptera</taxon>
        <taxon>Panheteroptera</taxon>
        <taxon>Cimicomorpha</taxon>
        <taxon>Miridae</taxon>
        <taxon>Dicyphina</taxon>
        <taxon>Nesidiocoris</taxon>
    </lineage>
</organism>
<dbReference type="PANTHER" id="PTHR11675">
    <property type="entry name" value="N-ACETYLGALACTOSAMINYLTRANSFERASE"/>
    <property type="match status" value="1"/>
</dbReference>
<dbReference type="InterPro" id="IPR029044">
    <property type="entry name" value="Nucleotide-diphossugar_trans"/>
</dbReference>
<dbReference type="EMBL" id="AP028918">
    <property type="protein sequence ID" value="BES98965.1"/>
    <property type="molecule type" value="Genomic_DNA"/>
</dbReference>
<dbReference type="PROSITE" id="PS50231">
    <property type="entry name" value="RICIN_B_LECTIN"/>
    <property type="match status" value="1"/>
</dbReference>
<name>A0ABN7B3I8_9HEMI</name>
<dbReference type="Gene3D" id="3.90.550.10">
    <property type="entry name" value="Spore Coat Polysaccharide Biosynthesis Protein SpsA, Chain A"/>
    <property type="match status" value="1"/>
</dbReference>
<evidence type="ECO:0000256" key="4">
    <source>
        <dbReference type="ARBA" id="ARBA00023034"/>
    </source>
</evidence>
<dbReference type="Pfam" id="PF02709">
    <property type="entry name" value="Glyco_transf_7C"/>
    <property type="match status" value="1"/>
</dbReference>
<sequence length="586" mass="68123">MVSATYMKYRRRIKSLPYLSKILLLLFSFLFILWIFRTPKREISPPARRNVELDPFFEKLIAQDYERIVSKFGAFGSPAYLEDINVTSDDQKEIKARYAMNVRVSDHIPYNRSLPETRPRSCRNRKYDHDLPKASIVIVCHNEPWSTLIRTVVSILGRTDHKFIEEVILVDDASQHPDLDYNFLEKLEYFVRTRLPPFVSLIRSDTRLGVVGARLRGAHVAKGDVLVFLDAHVEANDHWLEPLLDRIKSNPHVVVQPVVDHVHWDHFEYTPFNSAHHYPIGTFTWGGSFEWLEMDVATIRGRKDESDPVANPVMSGGMFAVGRRYFWSLGGYDPQMRGWGSENIEMSIRHWTCGGRIEIVPCSAIGHVFRVKSPIDPKTGKPVHSQEDYGFNLVRTVKVWWDDYERLLFNNRPNLKAIYYGDISGRVKLRAKLGCKSMNWYVENVLRKFDMDRDSRYSGRLKSDAGQCLTFRGRYETLHGLLLLRPCAEPLQSTQYFALSHGKELRREYVCALPQADIPAQLYHVRMRPCAESKRSPWTYDRDRSVAYVRLGRCLDARDDQVVLEPCDPKKPSQRWTFIDNATLNY</sequence>
<keyword evidence="3 6" id="KW-0430">Lectin</keyword>
<dbReference type="EC" id="2.4.1.-" evidence="6"/>
<proteinExistence type="inferred from homology"/>
<dbReference type="Pfam" id="PF00535">
    <property type="entry name" value="Glycos_transf_2"/>
    <property type="match status" value="1"/>
</dbReference>
<protein>
    <recommendedName>
        <fullName evidence="6">Polypeptide N-acetylgalactosaminyltransferase</fullName>
        <ecNumber evidence="6">2.4.1.-</ecNumber>
    </recommendedName>
    <alternativeName>
        <fullName evidence="6">Protein-UDP acetylgalactosaminyltransferase</fullName>
    </alternativeName>
</protein>
<comment type="pathway">
    <text evidence="6">Protein modification; protein glycosylation.</text>
</comment>
<comment type="cofactor">
    <cofactor evidence="6">
        <name>Mn(2+)</name>
        <dbReference type="ChEBI" id="CHEBI:29035"/>
    </cofactor>
</comment>
<dbReference type="Gene3D" id="2.80.10.50">
    <property type="match status" value="1"/>
</dbReference>
<keyword evidence="9" id="KW-1185">Reference proteome</keyword>
<gene>
    <name evidence="8" type="ORF">NTJ_11781</name>
</gene>
<evidence type="ECO:0000259" key="7">
    <source>
        <dbReference type="SMART" id="SM00458"/>
    </source>
</evidence>
<dbReference type="InterPro" id="IPR027791">
    <property type="entry name" value="Galactosyl_T_C"/>
</dbReference>
<keyword evidence="6" id="KW-0328">Glycosyltransferase</keyword>
<dbReference type="SUPFAM" id="SSF53448">
    <property type="entry name" value="Nucleotide-diphospho-sugar transferases"/>
    <property type="match status" value="1"/>
</dbReference>
<reference evidence="8 9" key="1">
    <citation type="submission" date="2023-09" db="EMBL/GenBank/DDBJ databases">
        <title>Nesidiocoris tenuis whole genome shotgun sequence.</title>
        <authorList>
            <person name="Shibata T."/>
            <person name="Shimoda M."/>
            <person name="Kobayashi T."/>
            <person name="Uehara T."/>
        </authorList>
    </citation>
    <scope>NUCLEOTIDE SEQUENCE [LARGE SCALE GENOMIC DNA]</scope>
    <source>
        <strain evidence="8 9">Japan</strain>
    </source>
</reference>
<keyword evidence="4 6" id="KW-0333">Golgi apparatus</keyword>
<dbReference type="Pfam" id="PF00652">
    <property type="entry name" value="Ricin_B_lectin"/>
    <property type="match status" value="1"/>
</dbReference>
<evidence type="ECO:0000313" key="9">
    <source>
        <dbReference type="Proteomes" id="UP001307889"/>
    </source>
</evidence>
<dbReference type="InterPro" id="IPR001173">
    <property type="entry name" value="Glyco_trans_2-like"/>
</dbReference>